<feature type="compositionally biased region" description="Low complexity" evidence="2">
    <location>
        <begin position="124"/>
        <end position="138"/>
    </location>
</feature>
<feature type="region of interest" description="Disordered" evidence="2">
    <location>
        <begin position="78"/>
        <end position="185"/>
    </location>
</feature>
<dbReference type="PANTHER" id="PTHR31996">
    <property type="entry name" value="COILED-COIL DOMAIN-CONTAINING PROTEIN 115"/>
    <property type="match status" value="1"/>
</dbReference>
<keyword evidence="4" id="KW-1185">Reference proteome</keyword>
<dbReference type="PANTHER" id="PTHR31996:SF2">
    <property type="entry name" value="COILED-COIL DOMAIN-CONTAINING PROTEIN 115"/>
    <property type="match status" value="1"/>
</dbReference>
<protein>
    <recommendedName>
        <fullName evidence="1">Vacuolar ATPase assembly protein VMA22</fullName>
    </recommendedName>
</protein>
<evidence type="ECO:0000256" key="1">
    <source>
        <dbReference type="ARBA" id="ARBA00093634"/>
    </source>
</evidence>
<dbReference type="GO" id="GO:0070072">
    <property type="term" value="P:vacuolar proton-transporting V-type ATPase complex assembly"/>
    <property type="evidence" value="ECO:0007669"/>
    <property type="project" value="InterPro"/>
</dbReference>
<gene>
    <name evidence="3" type="primary">BQ5605_C001g00681</name>
    <name evidence="3" type="ORF">BQ5605_C001G00681</name>
</gene>
<proteinExistence type="predicted"/>
<dbReference type="Proteomes" id="UP000249464">
    <property type="component" value="Unassembled WGS sequence"/>
</dbReference>
<dbReference type="InterPro" id="IPR040357">
    <property type="entry name" value="Vma22/CCDC115"/>
</dbReference>
<name>A0A2X0P0L6_9BASI</name>
<feature type="compositionally biased region" description="Polar residues" evidence="2">
    <location>
        <begin position="78"/>
        <end position="99"/>
    </location>
</feature>
<evidence type="ECO:0000313" key="3">
    <source>
        <dbReference type="EMBL" id="SGY48688.1"/>
    </source>
</evidence>
<dbReference type="EMBL" id="FQNC01000043">
    <property type="protein sequence ID" value="SGY48688.1"/>
    <property type="molecule type" value="Genomic_DNA"/>
</dbReference>
<feature type="compositionally biased region" description="Pro residues" evidence="2">
    <location>
        <begin position="113"/>
        <end position="123"/>
    </location>
</feature>
<dbReference type="GO" id="GO:0051082">
    <property type="term" value="F:unfolded protein binding"/>
    <property type="evidence" value="ECO:0007669"/>
    <property type="project" value="TreeGrafter"/>
</dbReference>
<dbReference type="AlphaFoldDB" id="A0A2X0P0L6"/>
<sequence>MSIHSIDIDHDELLDELLIEYLADLDLYQAAQERLQAALKQAYLDLARSKLAVGATKMSQDGYDLGQTGSNVAISIVATENKSRPTGQASRTKTASLPENDTDRRSFAWTLGPSPPPAAPSPPSESTEPSPSTSLRSRSNTKATSTRKKSSNDSTPEKPTPSPRPLRRSPLLQFSAFPPTALRSAEHSWQKVLQSTVELTEAKYKLDASEERVRKCKATQKQASSEVKKSH</sequence>
<feature type="region of interest" description="Disordered" evidence="2">
    <location>
        <begin position="207"/>
        <end position="231"/>
    </location>
</feature>
<evidence type="ECO:0000256" key="2">
    <source>
        <dbReference type="SAM" id="MobiDB-lite"/>
    </source>
</evidence>
<organism evidence="3 4">
    <name type="scientific">Microbotryum silenes-dioicae</name>
    <dbReference type="NCBI Taxonomy" id="796604"/>
    <lineage>
        <taxon>Eukaryota</taxon>
        <taxon>Fungi</taxon>
        <taxon>Dikarya</taxon>
        <taxon>Basidiomycota</taxon>
        <taxon>Pucciniomycotina</taxon>
        <taxon>Microbotryomycetes</taxon>
        <taxon>Microbotryales</taxon>
        <taxon>Microbotryaceae</taxon>
        <taxon>Microbotryum</taxon>
    </lineage>
</organism>
<accession>A0A2X0P0L6</accession>
<dbReference type="GO" id="GO:1990871">
    <property type="term" value="C:Vma12-Vma22 assembly complex"/>
    <property type="evidence" value="ECO:0007669"/>
    <property type="project" value="TreeGrafter"/>
</dbReference>
<reference evidence="3 4" key="1">
    <citation type="submission" date="2016-11" db="EMBL/GenBank/DDBJ databases">
        <authorList>
            <person name="Jaros S."/>
            <person name="Januszkiewicz K."/>
            <person name="Wedrychowicz H."/>
        </authorList>
    </citation>
    <scope>NUCLEOTIDE SEQUENCE [LARGE SCALE GENOMIC DNA]</scope>
</reference>
<dbReference type="STRING" id="796604.A0A2X0P0L6"/>
<evidence type="ECO:0000313" key="4">
    <source>
        <dbReference type="Proteomes" id="UP000249464"/>
    </source>
</evidence>